<dbReference type="AlphaFoldDB" id="A0A8T0F725"/>
<accession>A0A8T0F725</accession>
<dbReference type="EMBL" id="JABXBU010000015">
    <property type="protein sequence ID" value="KAF8786947.1"/>
    <property type="molecule type" value="Genomic_DNA"/>
</dbReference>
<keyword evidence="2" id="KW-1185">Reference proteome</keyword>
<dbReference type="Proteomes" id="UP000807504">
    <property type="component" value="Unassembled WGS sequence"/>
</dbReference>
<protein>
    <submittedName>
        <fullName evidence="1">Uncharacterized protein</fullName>
    </submittedName>
</protein>
<evidence type="ECO:0000313" key="1">
    <source>
        <dbReference type="EMBL" id="KAF8786947.1"/>
    </source>
</evidence>
<comment type="caution">
    <text evidence="1">The sequence shown here is derived from an EMBL/GenBank/DDBJ whole genome shotgun (WGS) entry which is preliminary data.</text>
</comment>
<gene>
    <name evidence="1" type="ORF">HNY73_008593</name>
</gene>
<name>A0A8T0F725_ARGBR</name>
<reference evidence="1" key="1">
    <citation type="journal article" date="2020" name="bioRxiv">
        <title>Chromosome-level reference genome of the European wasp spider Argiope bruennichi: a resource for studies on range expansion and evolutionary adaptation.</title>
        <authorList>
            <person name="Sheffer M.M."/>
            <person name="Hoppe A."/>
            <person name="Krehenwinkel H."/>
            <person name="Uhl G."/>
            <person name="Kuss A.W."/>
            <person name="Jensen L."/>
            <person name="Jensen C."/>
            <person name="Gillespie R.G."/>
            <person name="Hoff K.J."/>
            <person name="Prost S."/>
        </authorList>
    </citation>
    <scope>NUCLEOTIDE SEQUENCE</scope>
</reference>
<reference evidence="1" key="2">
    <citation type="submission" date="2020-06" db="EMBL/GenBank/DDBJ databases">
        <authorList>
            <person name="Sheffer M."/>
        </authorList>
    </citation>
    <scope>NUCLEOTIDE SEQUENCE</scope>
</reference>
<proteinExistence type="predicted"/>
<organism evidence="1 2">
    <name type="scientific">Argiope bruennichi</name>
    <name type="common">Wasp spider</name>
    <name type="synonym">Aranea bruennichi</name>
    <dbReference type="NCBI Taxonomy" id="94029"/>
    <lineage>
        <taxon>Eukaryota</taxon>
        <taxon>Metazoa</taxon>
        <taxon>Ecdysozoa</taxon>
        <taxon>Arthropoda</taxon>
        <taxon>Chelicerata</taxon>
        <taxon>Arachnida</taxon>
        <taxon>Araneae</taxon>
        <taxon>Araneomorphae</taxon>
        <taxon>Entelegynae</taxon>
        <taxon>Araneoidea</taxon>
        <taxon>Araneidae</taxon>
        <taxon>Argiope</taxon>
    </lineage>
</organism>
<sequence>MYSRSKALVNSSWNYHLPILGTLALAPGGALSFGGARQDQRLCLDLNLATSRLFGSPVGTRSSPSATKCNSSEATAEHLLRCIGFPGEPAS</sequence>
<evidence type="ECO:0000313" key="2">
    <source>
        <dbReference type="Proteomes" id="UP000807504"/>
    </source>
</evidence>